<feature type="signal peptide" evidence="4">
    <location>
        <begin position="1"/>
        <end position="21"/>
    </location>
</feature>
<feature type="chain" id="PRO_5047171007" description="Lipase" evidence="4">
    <location>
        <begin position="22"/>
        <end position="380"/>
    </location>
</feature>
<evidence type="ECO:0000256" key="1">
    <source>
        <dbReference type="ARBA" id="ARBA00022801"/>
    </source>
</evidence>
<evidence type="ECO:0000313" key="5">
    <source>
        <dbReference type="EMBL" id="MBF9130287.1"/>
    </source>
</evidence>
<evidence type="ECO:0000313" key="6">
    <source>
        <dbReference type="Proteomes" id="UP000638560"/>
    </source>
</evidence>
<keyword evidence="6" id="KW-1185">Reference proteome</keyword>
<gene>
    <name evidence="5" type="ORF">I0C86_15170</name>
</gene>
<evidence type="ECO:0000256" key="2">
    <source>
        <dbReference type="ARBA" id="ARBA00022963"/>
    </source>
</evidence>
<keyword evidence="1" id="KW-0378">Hydrolase</keyword>
<evidence type="ECO:0008006" key="7">
    <source>
        <dbReference type="Google" id="ProtNLM"/>
    </source>
</evidence>
<evidence type="ECO:0000256" key="3">
    <source>
        <dbReference type="ARBA" id="ARBA00023098"/>
    </source>
</evidence>
<dbReference type="RefSeq" id="WP_196201862.1">
    <property type="nucleotide sequence ID" value="NZ_JADPUN010000148.1"/>
</dbReference>
<dbReference type="Pfam" id="PF03403">
    <property type="entry name" value="PAF-AH_p_II"/>
    <property type="match status" value="1"/>
</dbReference>
<organism evidence="5 6">
    <name type="scientific">Plantactinospora alkalitolerans</name>
    <dbReference type="NCBI Taxonomy" id="2789879"/>
    <lineage>
        <taxon>Bacteria</taxon>
        <taxon>Bacillati</taxon>
        <taxon>Actinomycetota</taxon>
        <taxon>Actinomycetes</taxon>
        <taxon>Micromonosporales</taxon>
        <taxon>Micromonosporaceae</taxon>
        <taxon>Plantactinospora</taxon>
    </lineage>
</organism>
<dbReference type="PANTHER" id="PTHR10272:SF0">
    <property type="entry name" value="PLATELET-ACTIVATING FACTOR ACETYLHYDROLASE"/>
    <property type="match status" value="1"/>
</dbReference>
<protein>
    <recommendedName>
        <fullName evidence="7">Lipase</fullName>
    </recommendedName>
</protein>
<keyword evidence="3" id="KW-0443">Lipid metabolism</keyword>
<keyword evidence="4" id="KW-0732">Signal</keyword>
<reference evidence="5 6" key="1">
    <citation type="submission" date="2020-11" db="EMBL/GenBank/DDBJ databases">
        <title>A novel isolate from a Black sea contaminated sediment with potential to produce alkanes: Plantactinospora alkalitolerans sp. nov.</title>
        <authorList>
            <person name="Carro L."/>
            <person name="Veyisoglu A."/>
            <person name="Guven K."/>
            <person name="Schumann P."/>
            <person name="Klenk H.-P."/>
            <person name="Sahin N."/>
        </authorList>
    </citation>
    <scope>NUCLEOTIDE SEQUENCE [LARGE SCALE GENOMIC DNA]</scope>
    <source>
        <strain evidence="5 6">S1510</strain>
    </source>
</reference>
<dbReference type="Gene3D" id="3.40.50.1820">
    <property type="entry name" value="alpha/beta hydrolase"/>
    <property type="match status" value="1"/>
</dbReference>
<dbReference type="EMBL" id="JADPUN010000148">
    <property type="protein sequence ID" value="MBF9130287.1"/>
    <property type="molecule type" value="Genomic_DNA"/>
</dbReference>
<accession>A0ABS0GWM2</accession>
<dbReference type="InterPro" id="IPR029058">
    <property type="entry name" value="AB_hydrolase_fold"/>
</dbReference>
<comment type="caution">
    <text evidence="5">The sequence shown here is derived from an EMBL/GenBank/DDBJ whole genome shotgun (WGS) entry which is preliminary data.</text>
</comment>
<dbReference type="SUPFAM" id="SSF53474">
    <property type="entry name" value="alpha/beta-Hydrolases"/>
    <property type="match status" value="1"/>
</dbReference>
<dbReference type="PANTHER" id="PTHR10272">
    <property type="entry name" value="PLATELET-ACTIVATING FACTOR ACETYLHYDROLASE"/>
    <property type="match status" value="1"/>
</dbReference>
<dbReference type="Proteomes" id="UP000638560">
    <property type="component" value="Unassembled WGS sequence"/>
</dbReference>
<keyword evidence="2" id="KW-0442">Lipid degradation</keyword>
<proteinExistence type="predicted"/>
<sequence length="380" mass="41168">MRRRQLTSAFLALLTAGVAMLVLPHRGDTGGWKDTFSPALPAPSGPYDVGVRRTLLVDRDRRDPWRPDTERTLMLDVRYPADAGSAPLAHYAVASAMTELGSLAWAPTEERRLGLRPDEVNWMFRTASHEWAPPADGSFPVLICSAPPGVMRTAYTGLAEELASRGYVVVTLDHPYDSPVVEIYPTRRVIRSPQATVVVGRAEADSTRIADIGYVVAGLPTLDRELSDVMDQRRLGLFGWVGSDSEHLTRLADLPDVSALAAVAATPAMTGRAPGVPPLLVVDGQQDGQRRDRPRGWLASVTVPGATARSFTDDGAVLAQIAQRYPQTNPVVRRDIGDAQPLAQRTARQALVRFFDIQLRGAPAGTFAMEPGVTLDLVVP</sequence>
<name>A0ABS0GWM2_9ACTN</name>
<evidence type="ECO:0000256" key="4">
    <source>
        <dbReference type="SAM" id="SignalP"/>
    </source>
</evidence>